<name>A0A2U8FFM4_9HELI</name>
<dbReference type="OrthoDB" id="9802127at2"/>
<accession>A0A2U8FFM4</accession>
<dbReference type="GO" id="GO:0015689">
    <property type="term" value="P:molybdate ion transport"/>
    <property type="evidence" value="ECO:0007669"/>
    <property type="project" value="TreeGrafter"/>
</dbReference>
<dbReference type="RefSeq" id="WP_108911632.1">
    <property type="nucleotide sequence ID" value="NZ_CP021886.1"/>
</dbReference>
<dbReference type="PANTHER" id="PTHR30632:SF0">
    <property type="entry name" value="SULFATE-BINDING PROTEIN"/>
    <property type="match status" value="1"/>
</dbReference>
<evidence type="ECO:0000313" key="1">
    <source>
        <dbReference type="EMBL" id="AWI34856.1"/>
    </source>
</evidence>
<proteinExistence type="predicted"/>
<dbReference type="EMBL" id="CP021886">
    <property type="protein sequence ID" value="AWI34856.1"/>
    <property type="molecule type" value="Genomic_DNA"/>
</dbReference>
<dbReference type="Gene3D" id="3.40.190.10">
    <property type="entry name" value="Periplasmic binding protein-like II"/>
    <property type="match status" value="2"/>
</dbReference>
<dbReference type="KEGG" id="had:CDV25_08830"/>
<organism evidence="1 2">
    <name type="scientific">Helicobacter apodemus</name>
    <dbReference type="NCBI Taxonomy" id="135569"/>
    <lineage>
        <taxon>Bacteria</taxon>
        <taxon>Pseudomonadati</taxon>
        <taxon>Campylobacterota</taxon>
        <taxon>Epsilonproteobacteria</taxon>
        <taxon>Campylobacterales</taxon>
        <taxon>Helicobacteraceae</taxon>
        <taxon>Helicobacter</taxon>
    </lineage>
</organism>
<gene>
    <name evidence="1" type="ORF">CDV25_08830</name>
</gene>
<sequence length="248" mass="27408">MKKVLFLVGVFSVFAYAEVRIYGAGGPASAVKELALDYEQKTGQKVTIIAAPPSTWIQEAKSQADIILSGSSIMMDNFVQQMEGKLDSKNIQVLNIREAGILVRPGNPKRIKGFEDLLNKKLKILVVNGSGQVGLYEDMALKNGKIENLIALRKNIAFVAPNTKIALEKWNSDSNIDVFIAWRHWANVLGKDKAEFIPSGKENVIYRASEAMVVKDSPNASEAKKFLEFITNKAAQKVWEAKGWIANP</sequence>
<dbReference type="AlphaFoldDB" id="A0A2U8FFM4"/>
<dbReference type="PANTHER" id="PTHR30632">
    <property type="entry name" value="MOLYBDATE-BINDING PERIPLASMIC PROTEIN"/>
    <property type="match status" value="1"/>
</dbReference>
<protein>
    <submittedName>
        <fullName evidence="1">Uncharacterized protein</fullName>
    </submittedName>
</protein>
<reference evidence="1 2" key="1">
    <citation type="submission" date="2017-06" db="EMBL/GenBank/DDBJ databases">
        <title>Complete genome of Helicobacter apodemus.</title>
        <authorList>
            <person name="Cho S."/>
        </authorList>
    </citation>
    <scope>NUCLEOTIDE SEQUENCE [LARGE SCALE GENOMIC DNA]</scope>
    <source>
        <strain evidence="2">SNUVETPUB-15-01</strain>
    </source>
</reference>
<dbReference type="GO" id="GO:0030973">
    <property type="term" value="F:molybdate ion binding"/>
    <property type="evidence" value="ECO:0007669"/>
    <property type="project" value="TreeGrafter"/>
</dbReference>
<dbReference type="Pfam" id="PF13531">
    <property type="entry name" value="SBP_bac_11"/>
    <property type="match status" value="1"/>
</dbReference>
<dbReference type="SUPFAM" id="SSF53850">
    <property type="entry name" value="Periplasmic binding protein-like II"/>
    <property type="match status" value="1"/>
</dbReference>
<evidence type="ECO:0000313" key="2">
    <source>
        <dbReference type="Proteomes" id="UP000244890"/>
    </source>
</evidence>
<dbReference type="Proteomes" id="UP000244890">
    <property type="component" value="Chromosome"/>
</dbReference>
<dbReference type="InterPro" id="IPR050682">
    <property type="entry name" value="ModA/WtpA"/>
</dbReference>